<gene>
    <name evidence="15" type="primary">icfA</name>
    <name evidence="15" type="ORF">A19Y_3059</name>
</gene>
<evidence type="ECO:0000256" key="3">
    <source>
        <dbReference type="ARBA" id="ARBA00014628"/>
    </source>
</evidence>
<keyword evidence="16" id="KW-1185">Reference proteome</keyword>
<reference evidence="15 16" key="1">
    <citation type="journal article" date="2014" name="Appl. Environ. Microbiol.">
        <title>Elucidation of insertion elements encoded on plasmids and in vitro construction of shuttle vectors from the toxic cyanobacterium Planktothrix.</title>
        <authorList>
            <person name="Christiansen G."/>
            <person name="Goesmann A."/>
            <person name="Kurmayer R."/>
        </authorList>
    </citation>
    <scope>NUCLEOTIDE SEQUENCE [LARGE SCALE GENOMIC DNA]</scope>
    <source>
        <strain evidence="15 16">NIVA-CYA 126/8</strain>
    </source>
</reference>
<feature type="binding site" evidence="13">
    <location>
        <position position="109"/>
    </location>
    <ligand>
        <name>Zn(2+)</name>
        <dbReference type="ChEBI" id="CHEBI:29105"/>
    </ligand>
</feature>
<dbReference type="eggNOG" id="COG0288">
    <property type="taxonomic scope" value="Bacteria"/>
</dbReference>
<dbReference type="SUPFAM" id="SSF53056">
    <property type="entry name" value="beta-carbonic anhydrase, cab"/>
    <property type="match status" value="1"/>
</dbReference>
<keyword evidence="10" id="KW-1283">Bacterial microcompartment</keyword>
<evidence type="ECO:0000256" key="9">
    <source>
        <dbReference type="ARBA" id="ARBA00023669"/>
    </source>
</evidence>
<feature type="binding site" evidence="13">
    <location>
        <position position="106"/>
    </location>
    <ligand>
        <name>Zn(2+)</name>
        <dbReference type="ChEBI" id="CHEBI:29105"/>
    </ligand>
</feature>
<dbReference type="Pfam" id="PF00484">
    <property type="entry name" value="Pro_CA"/>
    <property type="match status" value="1"/>
</dbReference>
<comment type="function">
    <text evidence="14">Reversible hydration of carbon dioxide.</text>
</comment>
<dbReference type="GO" id="GO:0015976">
    <property type="term" value="P:carbon utilization"/>
    <property type="evidence" value="ECO:0007669"/>
    <property type="project" value="InterPro"/>
</dbReference>
<dbReference type="InterPro" id="IPR001765">
    <property type="entry name" value="Carbonic_anhydrase"/>
</dbReference>
<comment type="similarity">
    <text evidence="1 14">Belongs to the beta-class carbonic anhydrase family.</text>
</comment>
<keyword evidence="5 13" id="KW-0862">Zinc</keyword>
<dbReference type="GO" id="GO:0004089">
    <property type="term" value="F:carbonate dehydratase activity"/>
    <property type="evidence" value="ECO:0007669"/>
    <property type="project" value="UniProtKB-UniRule"/>
</dbReference>
<evidence type="ECO:0000256" key="10">
    <source>
        <dbReference type="ARBA" id="ARBA00024446"/>
    </source>
</evidence>
<dbReference type="GO" id="GO:0031470">
    <property type="term" value="C:carboxysome"/>
    <property type="evidence" value="ECO:0007669"/>
    <property type="project" value="UniProtKB-SubCell"/>
</dbReference>
<dbReference type="FunFam" id="3.40.1050.10:FF:000003">
    <property type="entry name" value="Carbonic anhydrase"/>
    <property type="match status" value="1"/>
</dbReference>
<evidence type="ECO:0000256" key="1">
    <source>
        <dbReference type="ARBA" id="ARBA00006217"/>
    </source>
</evidence>
<evidence type="ECO:0000256" key="12">
    <source>
        <dbReference type="ARBA" id="ARBA00048348"/>
    </source>
</evidence>
<dbReference type="EMBL" id="CM002803">
    <property type="protein sequence ID" value="KEI67890.1"/>
    <property type="molecule type" value="Genomic_DNA"/>
</dbReference>
<dbReference type="SMART" id="SM00947">
    <property type="entry name" value="Pro_CA"/>
    <property type="match status" value="1"/>
</dbReference>
<dbReference type="EC" id="4.2.1.1" evidence="2 14"/>
<name>A0A073CV82_PLAA1</name>
<feature type="binding site" evidence="13">
    <location>
        <position position="49"/>
    </location>
    <ligand>
        <name>Zn(2+)</name>
        <dbReference type="ChEBI" id="CHEBI:29105"/>
    </ligand>
</feature>
<evidence type="ECO:0000256" key="8">
    <source>
        <dbReference type="ARBA" id="ARBA00023587"/>
    </source>
</evidence>
<evidence type="ECO:0000313" key="15">
    <source>
        <dbReference type="EMBL" id="KEI67890.1"/>
    </source>
</evidence>
<evidence type="ECO:0000256" key="11">
    <source>
        <dbReference type="ARBA" id="ARBA00031969"/>
    </source>
</evidence>
<dbReference type="PANTHER" id="PTHR11002">
    <property type="entry name" value="CARBONIC ANHYDRASE"/>
    <property type="match status" value="1"/>
</dbReference>
<dbReference type="InterPro" id="IPR036874">
    <property type="entry name" value="Carbonic_anhydrase_sf"/>
</dbReference>
<accession>A0A073CV82</accession>
<comment type="cofactor">
    <cofactor evidence="13">
        <name>Zn(2+)</name>
        <dbReference type="ChEBI" id="CHEBI:29105"/>
    </cofactor>
    <text evidence="13">Binds 1 zinc ion per subunit.</text>
</comment>
<dbReference type="PROSITE" id="PS00705">
    <property type="entry name" value="PROK_CO2_ANHYDRASE_2"/>
    <property type="match status" value="1"/>
</dbReference>
<evidence type="ECO:0000256" key="14">
    <source>
        <dbReference type="RuleBase" id="RU003956"/>
    </source>
</evidence>
<dbReference type="InterPro" id="IPR045066">
    <property type="entry name" value="Beta_CA_cladeB"/>
</dbReference>
<keyword evidence="7" id="KW-0120">Carbon dioxide fixation</keyword>
<organism evidence="15 16">
    <name type="scientific">Planktothrix agardhii (strain NIVA-CYA 126/8)</name>
    <dbReference type="NCBI Taxonomy" id="388467"/>
    <lineage>
        <taxon>Bacteria</taxon>
        <taxon>Bacillati</taxon>
        <taxon>Cyanobacteriota</taxon>
        <taxon>Cyanophyceae</taxon>
        <taxon>Oscillatoriophycideae</taxon>
        <taxon>Oscillatoriales</taxon>
        <taxon>Microcoleaceae</taxon>
        <taxon>Planktothrix</taxon>
    </lineage>
</organism>
<sequence length="230" mass="26106">MIEDIFMPIKRIISGLNDFQQNYFKAHQDLFQRLSRGQTPEILFITCCDSRIAPNLLTQTEPGEIFIIRNIGNIIPPYGTLNSSEGAGIEYAVQALNIKEIIICGHSLCGSIKGLLQLQNLYDQMPLVYDWLKVYGESIRRIIGENYSEYSGEELLSIATQTNVLNQIANLETYPVVRSRLHAGKLHLHAWVYEIETGRILAYDVKQNQFVPLEQEPFPVPDLLAIINPS</sequence>
<dbReference type="Proteomes" id="UP000027395">
    <property type="component" value="Chromosome"/>
</dbReference>
<comment type="subcellular location">
    <subcellularLocation>
        <location evidence="8">Carboxysome</location>
    </subcellularLocation>
</comment>
<dbReference type="HOGENOM" id="CLU_053879_5_3_3"/>
<feature type="binding site" evidence="13">
    <location>
        <position position="47"/>
    </location>
    <ligand>
        <name>Zn(2+)</name>
        <dbReference type="ChEBI" id="CHEBI:29105"/>
    </ligand>
</feature>
<proteinExistence type="inferred from homology"/>
<dbReference type="GO" id="GO:0008270">
    <property type="term" value="F:zinc ion binding"/>
    <property type="evidence" value="ECO:0007669"/>
    <property type="project" value="UniProtKB-UniRule"/>
</dbReference>
<dbReference type="AlphaFoldDB" id="A0A073CV82"/>
<dbReference type="CDD" id="cd00884">
    <property type="entry name" value="beta_CA_cladeB"/>
    <property type="match status" value="1"/>
</dbReference>
<evidence type="ECO:0000313" key="16">
    <source>
        <dbReference type="Proteomes" id="UP000027395"/>
    </source>
</evidence>
<protein>
    <recommendedName>
        <fullName evidence="3 14">Carbonic anhydrase</fullName>
        <ecNumber evidence="2 14">4.2.1.1</ecNumber>
    </recommendedName>
    <alternativeName>
        <fullName evidence="11 14">Carbonate dehydratase</fullName>
    </alternativeName>
</protein>
<dbReference type="PANTHER" id="PTHR11002:SF76">
    <property type="entry name" value="CARBONIC ANHYDRASE"/>
    <property type="match status" value="1"/>
</dbReference>
<dbReference type="GO" id="GO:0015977">
    <property type="term" value="P:carbon fixation"/>
    <property type="evidence" value="ECO:0007669"/>
    <property type="project" value="UniProtKB-KW"/>
</dbReference>
<evidence type="ECO:0000256" key="7">
    <source>
        <dbReference type="ARBA" id="ARBA00023300"/>
    </source>
</evidence>
<evidence type="ECO:0000256" key="13">
    <source>
        <dbReference type="PIRSR" id="PIRSR601765-1"/>
    </source>
</evidence>
<evidence type="ECO:0000256" key="2">
    <source>
        <dbReference type="ARBA" id="ARBA00012925"/>
    </source>
</evidence>
<comment type="catalytic activity">
    <reaction evidence="12 14">
        <text>hydrogencarbonate + H(+) = CO2 + H2O</text>
        <dbReference type="Rhea" id="RHEA:10748"/>
        <dbReference type="ChEBI" id="CHEBI:15377"/>
        <dbReference type="ChEBI" id="CHEBI:15378"/>
        <dbReference type="ChEBI" id="CHEBI:16526"/>
        <dbReference type="ChEBI" id="CHEBI:17544"/>
        <dbReference type="EC" id="4.2.1.1"/>
    </reaction>
</comment>
<dbReference type="InterPro" id="IPR015892">
    <property type="entry name" value="Carbonic_anhydrase_CS"/>
</dbReference>
<keyword evidence="6 14" id="KW-0456">Lyase</keyword>
<dbReference type="PATRIC" id="fig|388467.6.peg.3003"/>
<dbReference type="STRING" id="388467.A19Y_3059"/>
<evidence type="ECO:0000256" key="5">
    <source>
        <dbReference type="ARBA" id="ARBA00022833"/>
    </source>
</evidence>
<evidence type="ECO:0000256" key="6">
    <source>
        <dbReference type="ARBA" id="ARBA00023239"/>
    </source>
</evidence>
<keyword evidence="4 13" id="KW-0479">Metal-binding</keyword>
<dbReference type="Gene3D" id="3.40.1050.10">
    <property type="entry name" value="Carbonic anhydrase"/>
    <property type="match status" value="1"/>
</dbReference>
<evidence type="ECO:0000256" key="4">
    <source>
        <dbReference type="ARBA" id="ARBA00022723"/>
    </source>
</evidence>
<keyword evidence="9" id="KW-1282">Carboxysome</keyword>